<reference evidence="3 4" key="1">
    <citation type="journal article" date="2014" name="BMC Genomics">
        <title>Comparison of environmental and isolate Sulfobacillus genomes reveals diverse carbon, sulfur, nitrogen, and hydrogen metabolisms.</title>
        <authorList>
            <person name="Justice N.B."/>
            <person name="Norman A."/>
            <person name="Brown C.T."/>
            <person name="Singh A."/>
            <person name="Thomas B.C."/>
            <person name="Banfield J.F."/>
        </authorList>
    </citation>
    <scope>NUCLEOTIDE SEQUENCE [LARGE SCALE GENOMIC DNA]</scope>
    <source>
        <strain evidence="3">AMDSBA3</strain>
    </source>
</reference>
<dbReference type="InterPro" id="IPR002931">
    <property type="entry name" value="Transglutaminase-like"/>
</dbReference>
<comment type="caution">
    <text evidence="3">The sequence shown here is derived from an EMBL/GenBank/DDBJ whole genome shotgun (WGS) entry which is preliminary data.</text>
</comment>
<accession>A0A2T2WIE7</accession>
<feature type="transmembrane region" description="Helical" evidence="1">
    <location>
        <begin position="579"/>
        <end position="599"/>
    </location>
</feature>
<dbReference type="AlphaFoldDB" id="A0A2T2WIE7"/>
<feature type="transmembrane region" description="Helical" evidence="1">
    <location>
        <begin position="58"/>
        <end position="79"/>
    </location>
</feature>
<sequence length="685" mass="78081">MNAWRRLLLLGVWYCALCWPFVHAGVYRHPALLGLLGLFLSVGELWRHWVWRWLHRLLVLYGELSLAWDHWVTLHWLRLIVHTSLYRLLALPVSRWNQIHAHIAAPLLLLATFIGWLFVAGLSTYGQATAWYIAGTFVIVVSHILWKLPAELALAGYLTLGLVVLADFHQDSLSHNAHRAALTWRDYPLWGMIFLLPLVLGWQMPARPPVNPLNILRHTALASRQRSATTGYGPGVTEIGHSLLRSRALEFVVHTTHPYYWQAATYTYFNGNRWSNPGSGLSYVATPTDSALPLVNPYYQSHVPTVTMTTLITDLAPQDFTTLFYTGVPTRFSVPVTVHTRSDHIVARGVWQYLLHAKVPIYRLSALQSARFAAPPPTLAPDLQVPRNLSFRVHRLAKRLTQTATGPWEAALLVKQYLDSHYQYSLTIPPPHGNVVNQFLFSSKKGYCDQFSTAFIMMMRTLHIPARWVVGYDSGTFQPARHDYVIRAFDAHAWAQIWIAHLGWVPFDPTPGFSSPIAVDSSLSSQAILLRQHLVPTAPDTPSVHLPALAQNLTTTVAHSRQRSSRQRSQFKPSKASRVVLVLLLAGMMLGAIGGLLWWNRRQSTPDLVWRKLQQISRRRLRGSEHNKTPRQWGREWLQFFPDDGPVIWPLVQLLEAAFYSQKALSEKEQEQLIALWRQLRHNPR</sequence>
<dbReference type="PANTHER" id="PTHR42736:SF1">
    <property type="entry name" value="PROTEIN-GLUTAMINE GAMMA-GLUTAMYLTRANSFERASE"/>
    <property type="match status" value="1"/>
</dbReference>
<dbReference type="PANTHER" id="PTHR42736">
    <property type="entry name" value="PROTEIN-GLUTAMINE GAMMA-GLUTAMYLTRANSFERASE"/>
    <property type="match status" value="1"/>
</dbReference>
<evidence type="ECO:0000313" key="3">
    <source>
        <dbReference type="EMBL" id="PSR22022.1"/>
    </source>
</evidence>
<name>A0A2T2WIE7_9FIRM</name>
<dbReference type="SUPFAM" id="SSF54001">
    <property type="entry name" value="Cysteine proteinases"/>
    <property type="match status" value="1"/>
</dbReference>
<dbReference type="Gene3D" id="3.10.620.30">
    <property type="match status" value="1"/>
</dbReference>
<keyword evidence="1" id="KW-1133">Transmembrane helix</keyword>
<dbReference type="InterPro" id="IPR052901">
    <property type="entry name" value="Bact_TGase-like"/>
</dbReference>
<dbReference type="InterPro" id="IPR038765">
    <property type="entry name" value="Papain-like_cys_pep_sf"/>
</dbReference>
<dbReference type="Proteomes" id="UP000241848">
    <property type="component" value="Unassembled WGS sequence"/>
</dbReference>
<feature type="transmembrane region" description="Helical" evidence="1">
    <location>
        <begin position="129"/>
        <end position="146"/>
    </location>
</feature>
<evidence type="ECO:0000259" key="2">
    <source>
        <dbReference type="SMART" id="SM00460"/>
    </source>
</evidence>
<evidence type="ECO:0000313" key="4">
    <source>
        <dbReference type="Proteomes" id="UP000241848"/>
    </source>
</evidence>
<organism evidence="3 4">
    <name type="scientific">Sulfobacillus acidophilus</name>
    <dbReference type="NCBI Taxonomy" id="53633"/>
    <lineage>
        <taxon>Bacteria</taxon>
        <taxon>Bacillati</taxon>
        <taxon>Bacillota</taxon>
        <taxon>Clostridia</taxon>
        <taxon>Eubacteriales</taxon>
        <taxon>Clostridiales Family XVII. Incertae Sedis</taxon>
        <taxon>Sulfobacillus</taxon>
    </lineage>
</organism>
<feature type="transmembrane region" description="Helical" evidence="1">
    <location>
        <begin position="34"/>
        <end position="51"/>
    </location>
</feature>
<protein>
    <recommendedName>
        <fullName evidence="2">Transglutaminase-like domain-containing protein</fullName>
    </recommendedName>
</protein>
<feature type="domain" description="Transglutaminase-like" evidence="2">
    <location>
        <begin position="440"/>
        <end position="511"/>
    </location>
</feature>
<proteinExistence type="predicted"/>
<feature type="transmembrane region" description="Helical" evidence="1">
    <location>
        <begin position="189"/>
        <end position="206"/>
    </location>
</feature>
<gene>
    <name evidence="3" type="ORF">C7B45_08455</name>
</gene>
<dbReference type="SMART" id="SM00460">
    <property type="entry name" value="TGc"/>
    <property type="match status" value="1"/>
</dbReference>
<dbReference type="Pfam" id="PF01841">
    <property type="entry name" value="Transglut_core"/>
    <property type="match status" value="1"/>
</dbReference>
<evidence type="ECO:0000256" key="1">
    <source>
        <dbReference type="SAM" id="Phobius"/>
    </source>
</evidence>
<feature type="transmembrane region" description="Helical" evidence="1">
    <location>
        <begin position="152"/>
        <end position="168"/>
    </location>
</feature>
<keyword evidence="1" id="KW-0812">Transmembrane</keyword>
<dbReference type="EMBL" id="PXYV01000023">
    <property type="protein sequence ID" value="PSR22022.1"/>
    <property type="molecule type" value="Genomic_DNA"/>
</dbReference>
<feature type="transmembrane region" description="Helical" evidence="1">
    <location>
        <begin position="99"/>
        <end position="122"/>
    </location>
</feature>
<keyword evidence="1" id="KW-0472">Membrane</keyword>